<dbReference type="EMBL" id="CP106679">
    <property type="protein sequence ID" value="UXP30574.1"/>
    <property type="molecule type" value="Genomic_DNA"/>
</dbReference>
<protein>
    <submittedName>
        <fullName evidence="1">Uncharacterized protein</fullName>
    </submittedName>
</protein>
<gene>
    <name evidence="1" type="ORF">N6H18_09430</name>
</gene>
<dbReference type="Proteomes" id="UP001065174">
    <property type="component" value="Chromosome"/>
</dbReference>
<reference evidence="1" key="1">
    <citation type="submission" date="2022-09" db="EMBL/GenBank/DDBJ databases">
        <title>Comparative genomics and taxonomic characterization of three novel marine species of genus Reichenbachiella exhibiting antioxidant and polysaccharide degradation activities.</title>
        <authorList>
            <person name="Muhammad N."/>
            <person name="Lee Y.-J."/>
            <person name="Ko J."/>
            <person name="Kim S.-G."/>
        </authorList>
    </citation>
    <scope>NUCLEOTIDE SEQUENCE</scope>
    <source>
        <strain evidence="1">BKB1-1</strain>
    </source>
</reference>
<dbReference type="RefSeq" id="WP_262308021.1">
    <property type="nucleotide sequence ID" value="NZ_CP106679.1"/>
</dbReference>
<sequence length="134" mass="15617">MEGGTLTEGNVPLDILSTKEQNIDLISLQYLQRIHEGFLLLFNIKYSNYRTLVVSTLDSDYCIQDFRTYPNYYTGGEVEQDTIAMPWYNGNNITINIMNPNKESMPEFEIDGLWKEELLIQPNLKIEMLRKTAR</sequence>
<evidence type="ECO:0000313" key="2">
    <source>
        <dbReference type="Proteomes" id="UP001065174"/>
    </source>
</evidence>
<keyword evidence="2" id="KW-1185">Reference proteome</keyword>
<accession>A0ABY6CJK9</accession>
<evidence type="ECO:0000313" key="1">
    <source>
        <dbReference type="EMBL" id="UXP30574.1"/>
    </source>
</evidence>
<proteinExistence type="predicted"/>
<organism evidence="1 2">
    <name type="scientific">Reichenbachiella agarivorans</name>
    <dbReference type="NCBI Taxonomy" id="2979464"/>
    <lineage>
        <taxon>Bacteria</taxon>
        <taxon>Pseudomonadati</taxon>
        <taxon>Bacteroidota</taxon>
        <taxon>Cytophagia</taxon>
        <taxon>Cytophagales</taxon>
        <taxon>Reichenbachiellaceae</taxon>
        <taxon>Reichenbachiella</taxon>
    </lineage>
</organism>
<name>A0ABY6CJK9_9BACT</name>